<dbReference type="Proteomes" id="UP000460221">
    <property type="component" value="Unassembled WGS sequence"/>
</dbReference>
<accession>A0A7K1FFE5</accession>
<protein>
    <submittedName>
        <fullName evidence="1">Uncharacterized protein</fullName>
    </submittedName>
</protein>
<dbReference type="EMBL" id="WLYK01000001">
    <property type="protein sequence ID" value="MTD12796.1"/>
    <property type="molecule type" value="Genomic_DNA"/>
</dbReference>
<evidence type="ECO:0000313" key="2">
    <source>
        <dbReference type="Proteomes" id="UP000460221"/>
    </source>
</evidence>
<reference evidence="1 2" key="1">
    <citation type="submission" date="2019-11" db="EMBL/GenBank/DDBJ databases">
        <authorList>
            <person name="Jiang L.-Q."/>
        </authorList>
    </citation>
    <scope>NUCLEOTIDE SEQUENCE [LARGE SCALE GENOMIC DNA]</scope>
    <source>
        <strain evidence="1 2">YIM 132087</strain>
    </source>
</reference>
<sequence>MVESATPSRKGLEVSTQSELDAFRWRVGSVLAAVNRIGSQDPRYAGAGVDEAVRGVVLRFVGDAPPDPRYRAAVPADMPMEVLRAMLANYHCDAVRHFLREHRLRIMEKYGIRLGGWGLDERGGRFVIGYDPDHATPGPDFIAELPYLDSTTVVFRPGMPIALGRHAAG</sequence>
<dbReference type="AlphaFoldDB" id="A0A7K1FFE5"/>
<evidence type="ECO:0000313" key="1">
    <source>
        <dbReference type="EMBL" id="MTD12796.1"/>
    </source>
</evidence>
<gene>
    <name evidence="1" type="ORF">GIS00_02405</name>
</gene>
<keyword evidence="2" id="KW-1185">Reference proteome</keyword>
<name>A0A7K1FFE5_9ACTN</name>
<comment type="caution">
    <text evidence="1">The sequence shown here is derived from an EMBL/GenBank/DDBJ whole genome shotgun (WGS) entry which is preliminary data.</text>
</comment>
<dbReference type="RefSeq" id="WP_154766791.1">
    <property type="nucleotide sequence ID" value="NZ_WLYK01000001.1"/>
</dbReference>
<proteinExistence type="predicted"/>
<organism evidence="1 2">
    <name type="scientific">Nakamurella alba</name>
    <dbReference type="NCBI Taxonomy" id="2665158"/>
    <lineage>
        <taxon>Bacteria</taxon>
        <taxon>Bacillati</taxon>
        <taxon>Actinomycetota</taxon>
        <taxon>Actinomycetes</taxon>
        <taxon>Nakamurellales</taxon>
        <taxon>Nakamurellaceae</taxon>
        <taxon>Nakamurella</taxon>
    </lineage>
</organism>